<organism evidence="1">
    <name type="scientific">Arion vulgaris</name>
    <dbReference type="NCBI Taxonomy" id="1028688"/>
    <lineage>
        <taxon>Eukaryota</taxon>
        <taxon>Metazoa</taxon>
        <taxon>Spiralia</taxon>
        <taxon>Lophotrochozoa</taxon>
        <taxon>Mollusca</taxon>
        <taxon>Gastropoda</taxon>
        <taxon>Heterobranchia</taxon>
        <taxon>Euthyneura</taxon>
        <taxon>Panpulmonata</taxon>
        <taxon>Eupulmonata</taxon>
        <taxon>Stylommatophora</taxon>
        <taxon>Helicina</taxon>
        <taxon>Arionoidea</taxon>
        <taxon>Arionidae</taxon>
        <taxon>Arion</taxon>
    </lineage>
</organism>
<reference evidence="1" key="1">
    <citation type="submission" date="2014-12" db="EMBL/GenBank/DDBJ databases">
        <title>Insight into the proteome of Arion vulgaris.</title>
        <authorList>
            <person name="Aradska J."/>
            <person name="Bulat T."/>
            <person name="Smidak R."/>
            <person name="Sarate P."/>
            <person name="Gangsoo J."/>
            <person name="Sialana F."/>
            <person name="Bilban M."/>
            <person name="Lubec G."/>
        </authorList>
    </citation>
    <scope>NUCLEOTIDE SEQUENCE</scope>
    <source>
        <tissue evidence="1">Skin</tissue>
    </source>
</reference>
<gene>
    <name evidence="1" type="primary">ORF115524</name>
</gene>
<sequence>MGPSESTYVSPREARRRFGEKRNSDYVAVYLSPPKAVRDRLSELRQNKKLDTLSECSHSSIKPCHVPRTNSSCRFARSHEMIQTNLVSPKSTKNTLVGGHSNLITTC</sequence>
<protein>
    <submittedName>
        <fullName evidence="1">Uncharacterized protein</fullName>
    </submittedName>
</protein>
<evidence type="ECO:0000313" key="1">
    <source>
        <dbReference type="EMBL" id="CEK79450.1"/>
    </source>
</evidence>
<dbReference type="AlphaFoldDB" id="A0A0B7AHU6"/>
<dbReference type="EMBL" id="HACG01032585">
    <property type="protein sequence ID" value="CEK79450.1"/>
    <property type="molecule type" value="Transcribed_RNA"/>
</dbReference>
<proteinExistence type="predicted"/>
<name>A0A0B7AHU6_9EUPU</name>
<accession>A0A0B7AHU6</accession>